<keyword evidence="2" id="KW-1185">Reference proteome</keyword>
<organism evidence="1 2">
    <name type="scientific">Leishmania utingensis</name>
    <dbReference type="NCBI Taxonomy" id="653362"/>
    <lineage>
        <taxon>Eukaryota</taxon>
        <taxon>Discoba</taxon>
        <taxon>Euglenozoa</taxon>
        <taxon>Kinetoplastea</taxon>
        <taxon>Metakinetoplastina</taxon>
        <taxon>Trypanosomatida</taxon>
        <taxon>Trypanosomatidae</taxon>
        <taxon>Leishmaniinae</taxon>
        <taxon>Leishmania</taxon>
    </lineage>
</organism>
<reference evidence="1 2" key="1">
    <citation type="submission" date="2024-02" db="EMBL/GenBank/DDBJ databases">
        <title>FIRST GENOME SEQUENCES OF Leishmania (Viannia) shawi, Leishmania (Viannia) lindenbergi AND Leishmania (Viannia) utingensis.</title>
        <authorList>
            <person name="Resadore F."/>
            <person name="Custodio M.G.F."/>
            <person name="Boite M.C."/>
            <person name="Cupolillo E."/>
            <person name="Ferreira G.E.M."/>
        </authorList>
    </citation>
    <scope>NUCLEOTIDE SEQUENCE [LARGE SCALE GENOMIC DNA]</scope>
    <source>
        <strain evidence="1 2">ITUB/BR/1977/M4964</strain>
    </source>
</reference>
<gene>
    <name evidence="1" type="ORF">Q4I30_003006</name>
</gene>
<protein>
    <submittedName>
        <fullName evidence="1">Uncharacterized protein</fullName>
    </submittedName>
</protein>
<dbReference type="AlphaFoldDB" id="A0AAW3ALT9"/>
<evidence type="ECO:0000313" key="2">
    <source>
        <dbReference type="Proteomes" id="UP001482455"/>
    </source>
</evidence>
<evidence type="ECO:0000313" key="1">
    <source>
        <dbReference type="EMBL" id="KAL0508983.1"/>
    </source>
</evidence>
<name>A0AAW3ALT9_9TRYP</name>
<dbReference type="EMBL" id="JBAMZL010000020">
    <property type="protein sequence ID" value="KAL0508983.1"/>
    <property type="molecule type" value="Genomic_DNA"/>
</dbReference>
<dbReference type="Proteomes" id="UP001482455">
    <property type="component" value="Unassembled WGS sequence"/>
</dbReference>
<comment type="caution">
    <text evidence="1">The sequence shown here is derived from an EMBL/GenBank/DDBJ whole genome shotgun (WGS) entry which is preliminary data.</text>
</comment>
<proteinExistence type="predicted"/>
<sequence length="249" mass="26988">MSLGGRRACIRLHTTKSKIAEFAFRVPQGLALGPRCFLIVVDSLDMELNNTPRLHHASADGITLLTSTSPKGVTWATPQSALWRVEHRTDTLQSLSAQATTRAAVLGEVSVRRSRGSVNGSPPLFVHGTNSIKAAPGGAVAWWCSASANCRKALEYFHVSTAPVTAGATTYADTRDLLKEGELQPLDVIALLHCTRLSHARRSPVFPRTHSLAGSRQTLFFYEIIPVTVCKWCGTDRHQARSGRHASGP</sequence>
<accession>A0AAW3ALT9</accession>